<keyword evidence="2" id="KW-1133">Transmembrane helix</keyword>
<feature type="transmembrane region" description="Helical" evidence="2">
    <location>
        <begin position="111"/>
        <end position="130"/>
    </location>
</feature>
<dbReference type="Proteomes" id="UP000068250">
    <property type="component" value="Chromosome I"/>
</dbReference>
<name>A0A0U5F4E1_9PROT</name>
<dbReference type="AlphaFoldDB" id="A0A0U5F4E1"/>
<keyword evidence="2" id="KW-0812">Transmembrane</keyword>
<sequence>MEAPAPHATAAEEPSVSEPTSSVAKVTEDAPEVVAVDASVQPPPAVESKGKDAPAKADVAPLGAHIPRPAYRPEGGALLQSARYALANWSKGLADVDGRALLLSEQFWRRAWIASFVLAVLVLLGVWHWWAAIVQAWPAAARIHRPG</sequence>
<dbReference type="RefSeq" id="WP_172793704.1">
    <property type="nucleotide sequence ID" value="NZ_LN609302.1"/>
</dbReference>
<feature type="compositionally biased region" description="Low complexity" evidence="1">
    <location>
        <begin position="1"/>
        <end position="24"/>
    </location>
</feature>
<accession>A0A0U5F4E1</accession>
<evidence type="ECO:0000256" key="1">
    <source>
        <dbReference type="SAM" id="MobiDB-lite"/>
    </source>
</evidence>
<evidence type="ECO:0000313" key="4">
    <source>
        <dbReference type="Proteomes" id="UP000068250"/>
    </source>
</evidence>
<evidence type="ECO:0000313" key="3">
    <source>
        <dbReference type="EMBL" id="CEF55557.1"/>
    </source>
</evidence>
<proteinExistence type="predicted"/>
<evidence type="ECO:0000256" key="2">
    <source>
        <dbReference type="SAM" id="Phobius"/>
    </source>
</evidence>
<dbReference type="EMBL" id="LN609302">
    <property type="protein sequence ID" value="CEF55557.1"/>
    <property type="molecule type" value="Genomic_DNA"/>
</dbReference>
<feature type="region of interest" description="Disordered" evidence="1">
    <location>
        <begin position="1"/>
        <end position="28"/>
    </location>
</feature>
<protein>
    <submittedName>
        <fullName evidence="3">Uncharacterized protein</fullName>
    </submittedName>
</protein>
<gene>
    <name evidence="3" type="ORF">AGA_1485</name>
</gene>
<organism evidence="3 4">
    <name type="scientific">Acetobacter ghanensis</name>
    <dbReference type="NCBI Taxonomy" id="431306"/>
    <lineage>
        <taxon>Bacteria</taxon>
        <taxon>Pseudomonadati</taxon>
        <taxon>Pseudomonadota</taxon>
        <taxon>Alphaproteobacteria</taxon>
        <taxon>Acetobacterales</taxon>
        <taxon>Acetobacteraceae</taxon>
        <taxon>Acetobacter</taxon>
    </lineage>
</organism>
<dbReference type="STRING" id="431306.AGA_1485"/>
<keyword evidence="2" id="KW-0472">Membrane</keyword>
<reference evidence="4" key="1">
    <citation type="submission" date="2014-09" db="EMBL/GenBank/DDBJ databases">
        <authorList>
            <person name="Illeghems K.G."/>
        </authorList>
    </citation>
    <scope>NUCLEOTIDE SEQUENCE [LARGE SCALE GENOMIC DNA]</scope>
    <source>
        <strain evidence="4">LMG 23848T</strain>
    </source>
</reference>